<accession>A0A6C0K4E0</accession>
<dbReference type="EMBL" id="MN740811">
    <property type="protein sequence ID" value="QHU12922.1"/>
    <property type="molecule type" value="Genomic_DNA"/>
</dbReference>
<reference evidence="2" key="1">
    <citation type="journal article" date="2020" name="Nature">
        <title>Giant virus diversity and host interactions through global metagenomics.</title>
        <authorList>
            <person name="Schulz F."/>
            <person name="Roux S."/>
            <person name="Paez-Espino D."/>
            <person name="Jungbluth S."/>
            <person name="Walsh D.A."/>
            <person name="Denef V.J."/>
            <person name="McMahon K.D."/>
            <person name="Konstantinidis K.T."/>
            <person name="Eloe-Fadrosh E.A."/>
            <person name="Kyrpides N.C."/>
            <person name="Woyke T."/>
        </authorList>
    </citation>
    <scope>NUCLEOTIDE SEQUENCE</scope>
    <source>
        <strain evidence="2">GVMAG-S-1101172-89</strain>
    </source>
</reference>
<dbReference type="AlphaFoldDB" id="A0A6C0K4E0"/>
<feature type="region of interest" description="Disordered" evidence="1">
    <location>
        <begin position="50"/>
        <end position="80"/>
    </location>
</feature>
<evidence type="ECO:0000256" key="1">
    <source>
        <dbReference type="SAM" id="MobiDB-lite"/>
    </source>
</evidence>
<sequence>MPPIKYFHYPFFRFGEDVKTLDLFKNVYITGGEKYNKGIFKELRTTSAASIGGRRRGSTRGRSRYQKATKRVHKTRSKRD</sequence>
<feature type="compositionally biased region" description="Basic residues" evidence="1">
    <location>
        <begin position="53"/>
        <end position="80"/>
    </location>
</feature>
<evidence type="ECO:0000313" key="2">
    <source>
        <dbReference type="EMBL" id="QHU12922.1"/>
    </source>
</evidence>
<organism evidence="2">
    <name type="scientific">viral metagenome</name>
    <dbReference type="NCBI Taxonomy" id="1070528"/>
    <lineage>
        <taxon>unclassified sequences</taxon>
        <taxon>metagenomes</taxon>
        <taxon>organismal metagenomes</taxon>
    </lineage>
</organism>
<protein>
    <submittedName>
        <fullName evidence="2">Uncharacterized protein</fullName>
    </submittedName>
</protein>
<name>A0A6C0K4E0_9ZZZZ</name>
<proteinExistence type="predicted"/>